<dbReference type="Proteomes" id="UP000693868">
    <property type="component" value="Segment"/>
</dbReference>
<protein>
    <submittedName>
        <fullName evidence="1">Uncharacterized protein</fullName>
    </submittedName>
</protein>
<evidence type="ECO:0000313" key="2">
    <source>
        <dbReference type="Proteomes" id="UP000693868"/>
    </source>
</evidence>
<sequence>MKLYRYKSEVWSLFTDEGEWLENPEPRTILEEHTVVRETPKTYLIRLNGKEKRISKTAKNTFAYKTKEKALNNYKKRCISNFAHCKRAFEIAKIFYENSKTM</sequence>
<organism evidence="1 2">
    <name type="scientific">Tenacibaculum phage Gundel_1</name>
    <dbReference type="NCBI Taxonomy" id="2745672"/>
    <lineage>
        <taxon>Viruses</taxon>
        <taxon>Duplodnaviria</taxon>
        <taxon>Heunggongvirae</taxon>
        <taxon>Uroviricota</taxon>
        <taxon>Caudoviricetes</taxon>
        <taxon>Pachyviridae</taxon>
        <taxon>Gundelvirus</taxon>
        <taxon>Gundelvirus Gundel</taxon>
    </lineage>
</organism>
<reference evidence="1" key="1">
    <citation type="submission" date="2020-07" db="EMBL/GenBank/DDBJ databases">
        <title>Highly diverse flavobacterial phages as mortality factor during North Sea spring blooms.</title>
        <authorList>
            <person name="Bartlau N."/>
            <person name="Wichels A."/>
            <person name="Krohne G."/>
            <person name="Adriaenssens E.M."/>
            <person name="Heins A."/>
            <person name="Fuchs B.M."/>
            <person name="Amann R."/>
            <person name="Moraru C."/>
        </authorList>
    </citation>
    <scope>NUCLEOTIDE SEQUENCE</scope>
</reference>
<name>A0A8E5E9T0_9CAUD</name>
<keyword evidence="2" id="KW-1185">Reference proteome</keyword>
<dbReference type="EMBL" id="MT732474">
    <property type="protein sequence ID" value="QQV91480.1"/>
    <property type="molecule type" value="Genomic_DNA"/>
</dbReference>
<evidence type="ECO:0000313" key="1">
    <source>
        <dbReference type="EMBL" id="QQV91480.1"/>
    </source>
</evidence>
<proteinExistence type="predicted"/>
<accession>A0A8E5E9T0</accession>
<gene>
    <name evidence="1" type="ORF">Gundel1_47</name>
</gene>